<feature type="compositionally biased region" description="Basic residues" evidence="1">
    <location>
        <begin position="137"/>
        <end position="210"/>
    </location>
</feature>
<protein>
    <submittedName>
        <fullName evidence="3">Zinc finger protein</fullName>
    </submittedName>
</protein>
<feature type="compositionally biased region" description="Pro residues" evidence="1">
    <location>
        <begin position="13"/>
        <end position="28"/>
    </location>
</feature>
<dbReference type="InterPro" id="IPR013087">
    <property type="entry name" value="Znf_C2H2_type"/>
</dbReference>
<feature type="region of interest" description="Disordered" evidence="1">
    <location>
        <begin position="107"/>
        <end position="224"/>
    </location>
</feature>
<dbReference type="EMBL" id="QNUK01000159">
    <property type="protein sequence ID" value="KAF5899681.1"/>
    <property type="molecule type" value="Genomic_DNA"/>
</dbReference>
<dbReference type="InterPro" id="IPR055309">
    <property type="entry name" value="Znf318-like"/>
</dbReference>
<feature type="compositionally biased region" description="Basic and acidic residues" evidence="1">
    <location>
        <begin position="455"/>
        <end position="488"/>
    </location>
</feature>
<keyword evidence="4" id="KW-1185">Reference proteome</keyword>
<feature type="non-terminal residue" evidence="3">
    <location>
        <position position="1"/>
    </location>
</feature>
<dbReference type="GO" id="GO:0045892">
    <property type="term" value="P:negative regulation of DNA-templated transcription"/>
    <property type="evidence" value="ECO:0007669"/>
    <property type="project" value="TreeGrafter"/>
</dbReference>
<evidence type="ECO:0000313" key="4">
    <source>
        <dbReference type="Proteomes" id="UP000727407"/>
    </source>
</evidence>
<feature type="compositionally biased region" description="Basic and acidic residues" evidence="1">
    <location>
        <begin position="107"/>
        <end position="136"/>
    </location>
</feature>
<reference evidence="3" key="1">
    <citation type="submission" date="2020-07" db="EMBL/GenBank/DDBJ databases">
        <title>Clarias magur genome sequencing, assembly and annotation.</title>
        <authorList>
            <person name="Kushwaha B."/>
            <person name="Kumar R."/>
            <person name="Das P."/>
            <person name="Joshi C.G."/>
            <person name="Kumar D."/>
            <person name="Nagpure N.S."/>
            <person name="Pandey M."/>
            <person name="Agarwal S."/>
            <person name="Srivastava S."/>
            <person name="Singh M."/>
            <person name="Sahoo L."/>
            <person name="Jayasankar P."/>
            <person name="Meher P.K."/>
            <person name="Koringa P.G."/>
            <person name="Iquebal M.A."/>
            <person name="Das S.P."/>
            <person name="Bit A."/>
            <person name="Patnaik S."/>
            <person name="Patel N."/>
            <person name="Shah T.M."/>
            <person name="Hinsu A."/>
            <person name="Jena J.K."/>
        </authorList>
    </citation>
    <scope>NUCLEOTIDE SEQUENCE</scope>
    <source>
        <strain evidence="3">CIFAMagur01</strain>
        <tissue evidence="3">Testis</tissue>
    </source>
</reference>
<dbReference type="Proteomes" id="UP000727407">
    <property type="component" value="Unassembled WGS sequence"/>
</dbReference>
<organism evidence="3 4">
    <name type="scientific">Clarias magur</name>
    <name type="common">Asian catfish</name>
    <name type="synonym">Macropteronotus magur</name>
    <dbReference type="NCBI Taxonomy" id="1594786"/>
    <lineage>
        <taxon>Eukaryota</taxon>
        <taxon>Metazoa</taxon>
        <taxon>Chordata</taxon>
        <taxon>Craniata</taxon>
        <taxon>Vertebrata</taxon>
        <taxon>Euteleostomi</taxon>
        <taxon>Actinopterygii</taxon>
        <taxon>Neopterygii</taxon>
        <taxon>Teleostei</taxon>
        <taxon>Ostariophysi</taxon>
        <taxon>Siluriformes</taxon>
        <taxon>Clariidae</taxon>
        <taxon>Clarias</taxon>
    </lineage>
</organism>
<dbReference type="OrthoDB" id="9909793at2759"/>
<dbReference type="PANTHER" id="PTHR15577">
    <property type="entry name" value="ZINC FINGER CONTAINING PROTEIN"/>
    <property type="match status" value="1"/>
</dbReference>
<gene>
    <name evidence="3" type="ORF">DAT39_010591</name>
</gene>
<comment type="caution">
    <text evidence="3">The sequence shown here is derived from an EMBL/GenBank/DDBJ whole genome shotgun (WGS) entry which is preliminary data.</text>
</comment>
<feature type="domain" description="C2H2-type" evidence="2">
    <location>
        <begin position="523"/>
        <end position="545"/>
    </location>
</feature>
<feature type="region of interest" description="Disordered" evidence="1">
    <location>
        <begin position="1"/>
        <end position="65"/>
    </location>
</feature>
<dbReference type="PANTHER" id="PTHR15577:SF2">
    <property type="entry name" value="ZINC FINGER PROTEIN 318"/>
    <property type="match status" value="1"/>
</dbReference>
<dbReference type="GO" id="GO:0045893">
    <property type="term" value="P:positive regulation of DNA-templated transcription"/>
    <property type="evidence" value="ECO:0007669"/>
    <property type="project" value="TreeGrafter"/>
</dbReference>
<evidence type="ECO:0000313" key="3">
    <source>
        <dbReference type="EMBL" id="KAF5899681.1"/>
    </source>
</evidence>
<accession>A0A8J4TKK4</accession>
<proteinExistence type="predicted"/>
<dbReference type="GO" id="GO:0005654">
    <property type="term" value="C:nucleoplasm"/>
    <property type="evidence" value="ECO:0007669"/>
    <property type="project" value="TreeGrafter"/>
</dbReference>
<feature type="region of interest" description="Disordered" evidence="1">
    <location>
        <begin position="451"/>
        <end position="493"/>
    </location>
</feature>
<dbReference type="AlphaFoldDB" id="A0A8J4TKK4"/>
<name>A0A8J4TKK4_CLAMG</name>
<dbReference type="PROSITE" id="PS00028">
    <property type="entry name" value="ZINC_FINGER_C2H2_1"/>
    <property type="match status" value="1"/>
</dbReference>
<sequence length="546" mass="61900">MHRGPSADYSRVPAPPPRYGPPPAPGAGPPFTGSFNKPSFPPHFPSTVSYPRSVPPPVFQSFSTEAPSYQAGAQFPAGWMLHQDELQTMEVKKKAEEFLRILEAKDLLKAHGESVDKSTRRSSVDREAERHSSEKHSRGRSRSKSRSRSRGRSRAKSRAKSRGRSRARSRSRSRSRNRSRGKSRTRAKSRPRSRSRSRGRNLARSKSQPRLHKDSQCSIKDTAAPSVSTRVPDLFQNLKEVLQSKELEKHLAVVKNTFMINQVHEDINQNLSELQMKSWEQDRPADFNPNSVLPHERVGGGDGSLPRILSWNNPGQKTEVFRNKSLFSSIEDEEEFLYGDEDGRKKPQAVTVPLAQTRPAENPVLSPYLSKSAILQEPNIQVMTSRRPLTPDVTAEECERVKNLLKTIGLNLSQADISKMAIRLKQKQDEQKEVSSNSALRVGLETLLNRSKVQTSDDSRSVRSESSHSHRETEHRDTSDEREKERRQQQIQKKRKEYLVKELEGLLKQEGSGDLIPVIGFFCQRCEEFFGDLTSAEGHRHTNTHQ</sequence>
<evidence type="ECO:0000256" key="1">
    <source>
        <dbReference type="SAM" id="MobiDB-lite"/>
    </source>
</evidence>
<evidence type="ECO:0000259" key="2">
    <source>
        <dbReference type="PROSITE" id="PS00028"/>
    </source>
</evidence>